<name>A0ACC0VGD6_9STRA</name>
<gene>
    <name evidence="1" type="ORF">PsorP6_014022</name>
</gene>
<evidence type="ECO:0000313" key="2">
    <source>
        <dbReference type="Proteomes" id="UP001163321"/>
    </source>
</evidence>
<comment type="caution">
    <text evidence="1">The sequence shown here is derived from an EMBL/GenBank/DDBJ whole genome shotgun (WGS) entry which is preliminary data.</text>
</comment>
<dbReference type="EMBL" id="CM047588">
    <property type="protein sequence ID" value="KAI9905519.1"/>
    <property type="molecule type" value="Genomic_DNA"/>
</dbReference>
<proteinExistence type="predicted"/>
<dbReference type="Proteomes" id="UP001163321">
    <property type="component" value="Chromosome 9"/>
</dbReference>
<protein>
    <submittedName>
        <fullName evidence="1">Uncharacterized protein</fullName>
    </submittedName>
</protein>
<sequence length="280" mass="29872">MARSVPHSLESDALEPQPEKPPVQAEATPLATGPNQPTQEPPSMAKTKRRMFVTPSLRISATASSAAAASAANKIKSNLSSVTKLPTALKRPMPNSTSATHEDKKVPVDVAPTTCSSPTSLSRIDSSREHEETKAAAPRMFGIPSLMRLKTVSKEHTAVEGTSDDSPHGHSTSDKCHTVDMDHNAGETSGNESLPEHPVSAVNSASRFVRGMPTMLKRAVTPDGSVTRKKSPDKSASSTLQEETGGDDPENDRLSLLLMLQVPQARRQSQVPLMAASETW</sequence>
<reference evidence="1 2" key="1">
    <citation type="journal article" date="2022" name="bioRxiv">
        <title>The genome of the oomycete Peronosclerospora sorghi, a cosmopolitan pathogen of maize and sorghum, is inflated with dispersed pseudogenes.</title>
        <authorList>
            <person name="Fletcher K."/>
            <person name="Martin F."/>
            <person name="Isakeit T."/>
            <person name="Cavanaugh K."/>
            <person name="Magill C."/>
            <person name="Michelmore R."/>
        </authorList>
    </citation>
    <scope>NUCLEOTIDE SEQUENCE [LARGE SCALE GENOMIC DNA]</scope>
    <source>
        <strain evidence="1">P6</strain>
    </source>
</reference>
<organism evidence="1 2">
    <name type="scientific">Peronosclerospora sorghi</name>
    <dbReference type="NCBI Taxonomy" id="230839"/>
    <lineage>
        <taxon>Eukaryota</taxon>
        <taxon>Sar</taxon>
        <taxon>Stramenopiles</taxon>
        <taxon>Oomycota</taxon>
        <taxon>Peronosporomycetes</taxon>
        <taxon>Peronosporales</taxon>
        <taxon>Peronosporaceae</taxon>
        <taxon>Peronosclerospora</taxon>
    </lineage>
</organism>
<accession>A0ACC0VGD6</accession>
<keyword evidence="2" id="KW-1185">Reference proteome</keyword>
<evidence type="ECO:0000313" key="1">
    <source>
        <dbReference type="EMBL" id="KAI9905519.1"/>
    </source>
</evidence>